<dbReference type="Pfam" id="PF04857">
    <property type="entry name" value="CAF1"/>
    <property type="match status" value="1"/>
</dbReference>
<sequence length="256" mass="29080">MTEKEIRNVWKHNFEEEIEALSETLKEYPYISMDTEFPGVIAKPLGLFSTPIIYTYQQLRCNISLLRLIQLGVSLSNEKGEAPTPSTWQFNFYFDRTSSMCAQESMQILEEAEIDFDRLGKEGVPVPSFAELFTTSGLLMNGALKWVSFHSSYDFGYLISAVTGVDLPPTIDGFYFLLLKMFPHFYDIKHLISGLGMKGGLQDLADELEAKRQGKQHQAGSDSLLTLEVFHALKKKLIPDVEKNPKYRCKLFGLDP</sequence>
<evidence type="ECO:0000313" key="16">
    <source>
        <dbReference type="Proteomes" id="UP000185944"/>
    </source>
</evidence>
<dbReference type="EC" id="3.1.13.4" evidence="5"/>
<keyword evidence="16" id="KW-1185">Reference proteome</keyword>
<evidence type="ECO:0000256" key="2">
    <source>
        <dbReference type="ARBA" id="ARBA00004123"/>
    </source>
</evidence>
<dbReference type="STRING" id="1805483.A0A177EHV2"/>
<keyword evidence="12" id="KW-0805">Transcription regulation</keyword>
<keyword evidence="7" id="KW-0540">Nuclease</keyword>
<evidence type="ECO:0000256" key="8">
    <source>
        <dbReference type="ARBA" id="ARBA00022723"/>
    </source>
</evidence>
<keyword evidence="11" id="KW-0694">RNA-binding</keyword>
<dbReference type="GO" id="GO:0046872">
    <property type="term" value="F:metal ion binding"/>
    <property type="evidence" value="ECO:0007669"/>
    <property type="project" value="UniProtKB-KW"/>
</dbReference>
<comment type="catalytic activity">
    <reaction evidence="1">
        <text>Exonucleolytic cleavage of poly(A) to 5'-AMP.</text>
        <dbReference type="EC" id="3.1.13.4"/>
    </reaction>
</comment>
<accession>A0A177EHV2</accession>
<proteinExistence type="inferred from homology"/>
<evidence type="ECO:0000313" key="15">
    <source>
        <dbReference type="EMBL" id="OAG30960.1"/>
    </source>
</evidence>
<dbReference type="GO" id="GO:0005634">
    <property type="term" value="C:nucleus"/>
    <property type="evidence" value="ECO:0007669"/>
    <property type="project" value="UniProtKB-SubCell"/>
</dbReference>
<evidence type="ECO:0000256" key="12">
    <source>
        <dbReference type="ARBA" id="ARBA00023015"/>
    </source>
</evidence>
<keyword evidence="8" id="KW-0479">Metal-binding</keyword>
<keyword evidence="6" id="KW-0963">Cytoplasm</keyword>
<dbReference type="GeneID" id="93648539"/>
<evidence type="ECO:0000256" key="14">
    <source>
        <dbReference type="ARBA" id="ARBA00023242"/>
    </source>
</evidence>
<dbReference type="VEuPathDB" id="MicrosporidiaDB:NEDG_02189"/>
<keyword evidence="13" id="KW-0804">Transcription</keyword>
<comment type="subcellular location">
    <subcellularLocation>
        <location evidence="3">Cytoplasm</location>
    </subcellularLocation>
    <subcellularLocation>
        <location evidence="2">Nucleus</location>
    </subcellularLocation>
</comment>
<evidence type="ECO:0000256" key="6">
    <source>
        <dbReference type="ARBA" id="ARBA00022490"/>
    </source>
</evidence>
<evidence type="ECO:0000256" key="13">
    <source>
        <dbReference type="ARBA" id="ARBA00023163"/>
    </source>
</evidence>
<dbReference type="InterPro" id="IPR039637">
    <property type="entry name" value="CNOT7/CNOT8/Pop2"/>
</dbReference>
<name>A0A177EHV2_9MICR</name>
<dbReference type="InterPro" id="IPR036397">
    <property type="entry name" value="RNaseH_sf"/>
</dbReference>
<dbReference type="GO" id="GO:0004535">
    <property type="term" value="F:poly(A)-specific ribonuclease activity"/>
    <property type="evidence" value="ECO:0007669"/>
    <property type="project" value="UniProtKB-EC"/>
</dbReference>
<dbReference type="SUPFAM" id="SSF53098">
    <property type="entry name" value="Ribonuclease H-like"/>
    <property type="match status" value="1"/>
</dbReference>
<keyword evidence="10" id="KW-0269">Exonuclease</keyword>
<dbReference type="RefSeq" id="XP_067544784.1">
    <property type="nucleotide sequence ID" value="XM_067689607.1"/>
</dbReference>
<gene>
    <name evidence="15" type="ORF">NEDG_02189</name>
</gene>
<evidence type="ECO:0000256" key="1">
    <source>
        <dbReference type="ARBA" id="ARBA00001663"/>
    </source>
</evidence>
<dbReference type="PANTHER" id="PTHR10797">
    <property type="entry name" value="CCR4-NOT TRANSCRIPTION COMPLEX SUBUNIT"/>
    <property type="match status" value="1"/>
</dbReference>
<comment type="caution">
    <text evidence="15">The sequence shown here is derived from an EMBL/GenBank/DDBJ whole genome shotgun (WGS) entry which is preliminary data.</text>
</comment>
<dbReference type="Proteomes" id="UP000185944">
    <property type="component" value="Unassembled WGS sequence"/>
</dbReference>
<comment type="similarity">
    <text evidence="4">Belongs to the CAF1 family.</text>
</comment>
<keyword evidence="9" id="KW-0378">Hydrolase</keyword>
<protein>
    <recommendedName>
        <fullName evidence="5">poly(A)-specific ribonuclease</fullName>
        <ecNumber evidence="5">3.1.13.4</ecNumber>
    </recommendedName>
</protein>
<dbReference type="OrthoDB" id="1164111at2759"/>
<evidence type="ECO:0000256" key="3">
    <source>
        <dbReference type="ARBA" id="ARBA00004496"/>
    </source>
</evidence>
<organism evidence="15 16">
    <name type="scientific">Nematocida displodere</name>
    <dbReference type="NCBI Taxonomy" id="1805483"/>
    <lineage>
        <taxon>Eukaryota</taxon>
        <taxon>Fungi</taxon>
        <taxon>Fungi incertae sedis</taxon>
        <taxon>Microsporidia</taxon>
        <taxon>Nematocida</taxon>
    </lineage>
</organism>
<dbReference type="EMBL" id="LTDL01000023">
    <property type="protein sequence ID" value="OAG30960.1"/>
    <property type="molecule type" value="Genomic_DNA"/>
</dbReference>
<dbReference type="GO" id="GO:0000289">
    <property type="term" value="P:nuclear-transcribed mRNA poly(A) tail shortening"/>
    <property type="evidence" value="ECO:0007669"/>
    <property type="project" value="EnsemblFungi"/>
</dbReference>
<dbReference type="Gene3D" id="3.30.420.10">
    <property type="entry name" value="Ribonuclease H-like superfamily/Ribonuclease H"/>
    <property type="match status" value="1"/>
</dbReference>
<evidence type="ECO:0000256" key="4">
    <source>
        <dbReference type="ARBA" id="ARBA00008372"/>
    </source>
</evidence>
<dbReference type="GO" id="GO:0003723">
    <property type="term" value="F:RNA binding"/>
    <property type="evidence" value="ECO:0007669"/>
    <property type="project" value="UniProtKB-KW"/>
</dbReference>
<evidence type="ECO:0000256" key="5">
    <source>
        <dbReference type="ARBA" id="ARBA00012161"/>
    </source>
</evidence>
<keyword evidence="14" id="KW-0539">Nucleus</keyword>
<dbReference type="GO" id="GO:0005737">
    <property type="term" value="C:cytoplasm"/>
    <property type="evidence" value="ECO:0007669"/>
    <property type="project" value="UniProtKB-SubCell"/>
</dbReference>
<evidence type="ECO:0000256" key="10">
    <source>
        <dbReference type="ARBA" id="ARBA00022839"/>
    </source>
</evidence>
<reference evidence="15 16" key="1">
    <citation type="submission" date="2016-02" db="EMBL/GenBank/DDBJ databases">
        <title>Discovery of a natural microsporidian pathogen with a broad tissue tropism in Caenorhabditis elegans.</title>
        <authorList>
            <person name="Luallen R.J."/>
            <person name="Reinke A.W."/>
            <person name="Tong L."/>
            <person name="Botts M.R."/>
            <person name="Felix M.-A."/>
            <person name="Troemel E.R."/>
        </authorList>
    </citation>
    <scope>NUCLEOTIDE SEQUENCE [LARGE SCALE GENOMIC DNA]</scope>
    <source>
        <strain evidence="15 16">JUm2807</strain>
    </source>
</reference>
<evidence type="ECO:0000256" key="7">
    <source>
        <dbReference type="ARBA" id="ARBA00022722"/>
    </source>
</evidence>
<dbReference type="GO" id="GO:0030015">
    <property type="term" value="C:CCR4-NOT core complex"/>
    <property type="evidence" value="ECO:0007669"/>
    <property type="project" value="EnsemblFungi"/>
</dbReference>
<dbReference type="AlphaFoldDB" id="A0A177EHV2"/>
<evidence type="ECO:0000256" key="11">
    <source>
        <dbReference type="ARBA" id="ARBA00022884"/>
    </source>
</evidence>
<dbReference type="InterPro" id="IPR006941">
    <property type="entry name" value="RNase_CAF1"/>
</dbReference>
<evidence type="ECO:0000256" key="9">
    <source>
        <dbReference type="ARBA" id="ARBA00022801"/>
    </source>
</evidence>
<dbReference type="InterPro" id="IPR012337">
    <property type="entry name" value="RNaseH-like_sf"/>
</dbReference>